<accession>A6EVY8</accession>
<dbReference type="SUPFAM" id="SSF143011">
    <property type="entry name" value="RelE-like"/>
    <property type="match status" value="1"/>
</dbReference>
<protein>
    <submittedName>
        <fullName evidence="4">Uncharacterized protein</fullName>
    </submittedName>
</protein>
<dbReference type="NCBIfam" id="TIGR02385">
    <property type="entry name" value="RelE_StbE"/>
    <property type="match status" value="1"/>
</dbReference>
<dbReference type="Pfam" id="PF15738">
    <property type="entry name" value="YafQ_toxin"/>
    <property type="match status" value="1"/>
</dbReference>
<dbReference type="PIRSF" id="PIRSF006156">
    <property type="entry name" value="YafQ"/>
    <property type="match status" value="1"/>
</dbReference>
<reference evidence="4 5" key="1">
    <citation type="submission" date="2007-06" db="EMBL/GenBank/DDBJ databases">
        <authorList>
            <person name="Green D."/>
            <person name="Ferriera S."/>
            <person name="Johnson J."/>
            <person name="Kravitz S."/>
            <person name="Beeson K."/>
            <person name="Sutton G."/>
            <person name="Rogers Y.-H."/>
            <person name="Friedman R."/>
            <person name="Frazier M."/>
            <person name="Venter J.C."/>
        </authorList>
    </citation>
    <scope>NUCLEOTIDE SEQUENCE [LARGE SCALE GENOMIC DNA]</scope>
    <source>
        <strain evidence="4 5">DG893</strain>
    </source>
</reference>
<dbReference type="EMBL" id="ABCP01000002">
    <property type="protein sequence ID" value="EDM49175.1"/>
    <property type="molecule type" value="Genomic_DNA"/>
</dbReference>
<dbReference type="GO" id="GO:0004521">
    <property type="term" value="F:RNA endonuclease activity"/>
    <property type="evidence" value="ECO:0007669"/>
    <property type="project" value="TreeGrafter"/>
</dbReference>
<comment type="similarity">
    <text evidence="2">Belongs to the RelE toxin family. YafQ subfamily.</text>
</comment>
<dbReference type="eggNOG" id="COG3041">
    <property type="taxonomic scope" value="Bacteria"/>
</dbReference>
<proteinExistence type="inferred from homology"/>
<evidence type="ECO:0000256" key="3">
    <source>
        <dbReference type="PIRSR" id="PIRSR006156-1"/>
    </source>
</evidence>
<evidence type="ECO:0000313" key="4">
    <source>
        <dbReference type="EMBL" id="EDM49175.1"/>
    </source>
</evidence>
<gene>
    <name evidence="4" type="ORF">MDG893_07255</name>
</gene>
<dbReference type="GO" id="GO:0006402">
    <property type="term" value="P:mRNA catabolic process"/>
    <property type="evidence" value="ECO:0007669"/>
    <property type="project" value="TreeGrafter"/>
</dbReference>
<dbReference type="OrthoDB" id="7030467at2"/>
<dbReference type="STRING" id="443152.MDG893_07255"/>
<dbReference type="FunFam" id="3.30.2310.20:FF:000003">
    <property type="entry name" value="Type II toxin-antitoxin system YafQ family toxin"/>
    <property type="match status" value="1"/>
</dbReference>
<evidence type="ECO:0000256" key="1">
    <source>
        <dbReference type="ARBA" id="ARBA00022649"/>
    </source>
</evidence>
<dbReference type="Gene3D" id="3.30.2310.20">
    <property type="entry name" value="RelE-like"/>
    <property type="match status" value="1"/>
</dbReference>
<comment type="caution">
    <text evidence="4">The sequence shown here is derived from an EMBL/GenBank/DDBJ whole genome shotgun (WGS) entry which is preliminary data.</text>
</comment>
<name>A6EVY8_9GAMM</name>
<dbReference type="InterPro" id="IPR007712">
    <property type="entry name" value="RelE/ParE_toxin"/>
</dbReference>
<dbReference type="InterPro" id="IPR035093">
    <property type="entry name" value="RelE/ParE_toxin_dom_sf"/>
</dbReference>
<evidence type="ECO:0000313" key="5">
    <source>
        <dbReference type="Proteomes" id="UP000005856"/>
    </source>
</evidence>
<sequence length="89" mass="10323">MLALKQGSRFKKDMKACRKQELDLQQLKDVIETLQKGEPLEDKHRDHGLSGHWNGWRDCHIAPDWVLIYRVEGDELELARTGSHAKLFG</sequence>
<dbReference type="AlphaFoldDB" id="A6EVY8"/>
<dbReference type="Proteomes" id="UP000005856">
    <property type="component" value="Unassembled WGS sequence"/>
</dbReference>
<keyword evidence="5" id="KW-1185">Reference proteome</keyword>
<dbReference type="PANTHER" id="PTHR40588">
    <property type="entry name" value="MRNA INTERFERASE TOXIN YAFQ"/>
    <property type="match status" value="1"/>
</dbReference>
<evidence type="ECO:0000256" key="2">
    <source>
        <dbReference type="ARBA" id="ARBA00061366"/>
    </source>
</evidence>
<dbReference type="RefSeq" id="WP_007152189.1">
    <property type="nucleotide sequence ID" value="NZ_ABCP01000002.1"/>
</dbReference>
<dbReference type="InterPro" id="IPR004386">
    <property type="entry name" value="Toxin_YafQ-like"/>
</dbReference>
<feature type="active site" description="Proton donor" evidence="3">
    <location>
        <position position="84"/>
    </location>
</feature>
<keyword evidence="1" id="KW-1277">Toxin-antitoxin system</keyword>
<dbReference type="GO" id="GO:0006415">
    <property type="term" value="P:translational termination"/>
    <property type="evidence" value="ECO:0007669"/>
    <property type="project" value="TreeGrafter"/>
</dbReference>
<dbReference type="PANTHER" id="PTHR40588:SF1">
    <property type="entry name" value="MRNA INTERFERASE TOXIN YAFQ"/>
    <property type="match status" value="1"/>
</dbReference>
<organism evidence="4 5">
    <name type="scientific">Marinobacter algicola DG893</name>
    <dbReference type="NCBI Taxonomy" id="443152"/>
    <lineage>
        <taxon>Bacteria</taxon>
        <taxon>Pseudomonadati</taxon>
        <taxon>Pseudomonadota</taxon>
        <taxon>Gammaproteobacteria</taxon>
        <taxon>Pseudomonadales</taxon>
        <taxon>Marinobacteraceae</taxon>
        <taxon>Marinobacter</taxon>
    </lineage>
</organism>